<feature type="region of interest" description="Disordered" evidence="4">
    <location>
        <begin position="210"/>
        <end position="264"/>
    </location>
</feature>
<dbReference type="EMBL" id="MU155982">
    <property type="protein sequence ID" value="KAF9470469.1"/>
    <property type="molecule type" value="Genomic_DNA"/>
</dbReference>
<keyword evidence="1" id="KW-0723">Serine/threonine-protein kinase</keyword>
<feature type="compositionally biased region" description="Basic and acidic residues" evidence="4">
    <location>
        <begin position="289"/>
        <end position="298"/>
    </location>
</feature>
<comment type="caution">
    <text evidence="6">The sequence shown here is derived from an EMBL/GenBank/DDBJ whole genome shotgun (WGS) entry which is preliminary data.</text>
</comment>
<proteinExistence type="predicted"/>
<feature type="compositionally biased region" description="Basic and acidic residues" evidence="4">
    <location>
        <begin position="237"/>
        <end position="253"/>
    </location>
</feature>
<evidence type="ECO:0000256" key="4">
    <source>
        <dbReference type="SAM" id="MobiDB-lite"/>
    </source>
</evidence>
<dbReference type="InterPro" id="IPR011009">
    <property type="entry name" value="Kinase-like_dom_sf"/>
</dbReference>
<dbReference type="InterPro" id="IPR004166">
    <property type="entry name" value="a-kinase_dom"/>
</dbReference>
<dbReference type="SUPFAM" id="SSF56112">
    <property type="entry name" value="Protein kinase-like (PK-like)"/>
    <property type="match status" value="1"/>
</dbReference>
<dbReference type="OrthoDB" id="301415at2759"/>
<evidence type="ECO:0000313" key="6">
    <source>
        <dbReference type="EMBL" id="KAF9470469.1"/>
    </source>
</evidence>
<dbReference type="Pfam" id="PF02816">
    <property type="entry name" value="Alpha_kinase"/>
    <property type="match status" value="1"/>
</dbReference>
<dbReference type="Gene3D" id="3.20.200.10">
    <property type="entry name" value="MHCK/EF2 kinase"/>
    <property type="match status" value="1"/>
</dbReference>
<evidence type="ECO:0000259" key="5">
    <source>
        <dbReference type="Pfam" id="PF02816"/>
    </source>
</evidence>
<dbReference type="GO" id="GO:0004674">
    <property type="term" value="F:protein serine/threonine kinase activity"/>
    <property type="evidence" value="ECO:0007669"/>
    <property type="project" value="UniProtKB-KW"/>
</dbReference>
<evidence type="ECO:0000256" key="1">
    <source>
        <dbReference type="ARBA" id="ARBA00022527"/>
    </source>
</evidence>
<name>A0A9P6CRW8_9AGAR</name>
<accession>A0A9P6CRW8</accession>
<sequence length="729" mass="81984">MVLGGHAPGGRVTPLPVPIPKASAARYFPPISGPGYSSSHNEYALQTASWSSRAYSGLNPSQIGMVTINLFLYEPNFGPRGQPSIVNGIKESIRVSSDITSRNISRLIRQTLHAPLLEFCGPVVADINDMVLRNATNGGWMKIDSDSDESCFGTTFLKPNARKKDGSLVFYTPANMKLPVFGLVFQQNVWNEIERIHEEQLYGQDIQIGRPVVPSKPSKRKASKASNIRNPRKMARKSGERSYQRAQSERSNESEPQPPSEFDWDEQVDGWEEHEHIERQHEEDEGEEIERQDVGEEYKSEEDEGEEERSYQRAQSERSNESEPQPPSEFDWDEQVDGWEEREHIERQHEEDEGEEIERQDVGEEYKSEEDEGEESEDVGEGEDQHREEEEEDQRRKSAANHPNPNPNPHSAQRLFLDSTTLTVPKERTRTPYTQIDVDTIRRGFLEGGTATRDSGSAAFVFEQINFIDLPQPSFSELIREPTRLREDMLGSDADIYSAYVRYDPRPEAYLGVGSFKTTSPARLTFTSIVFPSSGIGKLVTKEGSTAKGEKNRSTAVALKRPYRMKRGGKRGGGLARMALAEEETAVFEECKLLIWADSLLKASYDYMTDFMNNEPTPPPFPIHQFRFVAAGMAIALKPLDNGGPSPTTSRAAYLLEEVLPGKQTDFVKYLHNAKAISDLSNTDPDYHLVEFLMFIQHVQFAITGGVAYVSDFQGVGLCLTDPQILTTP</sequence>
<keyword evidence="7" id="KW-1185">Reference proteome</keyword>
<feature type="compositionally biased region" description="Basic and acidic residues" evidence="4">
    <location>
        <begin position="339"/>
        <end position="350"/>
    </location>
</feature>
<keyword evidence="2" id="KW-0808">Transferase</keyword>
<protein>
    <recommendedName>
        <fullName evidence="5">Alpha-type protein kinase domain-containing protein</fullName>
    </recommendedName>
</protein>
<evidence type="ECO:0000256" key="3">
    <source>
        <dbReference type="ARBA" id="ARBA00022777"/>
    </source>
</evidence>
<reference evidence="6" key="1">
    <citation type="submission" date="2020-11" db="EMBL/GenBank/DDBJ databases">
        <authorList>
            <consortium name="DOE Joint Genome Institute"/>
            <person name="Ahrendt S."/>
            <person name="Riley R."/>
            <person name="Andreopoulos W."/>
            <person name="Labutti K."/>
            <person name="Pangilinan J."/>
            <person name="Ruiz-Duenas F.J."/>
            <person name="Barrasa J.M."/>
            <person name="Sanchez-Garcia M."/>
            <person name="Camarero S."/>
            <person name="Miyauchi S."/>
            <person name="Serrano A."/>
            <person name="Linde D."/>
            <person name="Babiker R."/>
            <person name="Drula E."/>
            <person name="Ayuso-Fernandez I."/>
            <person name="Pacheco R."/>
            <person name="Padilla G."/>
            <person name="Ferreira P."/>
            <person name="Barriuso J."/>
            <person name="Kellner H."/>
            <person name="Castanera R."/>
            <person name="Alfaro M."/>
            <person name="Ramirez L."/>
            <person name="Pisabarro A.G."/>
            <person name="Kuo A."/>
            <person name="Tritt A."/>
            <person name="Lipzen A."/>
            <person name="He G."/>
            <person name="Yan M."/>
            <person name="Ng V."/>
            <person name="Cullen D."/>
            <person name="Martin F."/>
            <person name="Rosso M.-N."/>
            <person name="Henrissat B."/>
            <person name="Hibbett D."/>
            <person name="Martinez A.T."/>
            <person name="Grigoriev I.V."/>
        </authorList>
    </citation>
    <scope>NUCLEOTIDE SEQUENCE</scope>
    <source>
        <strain evidence="6">CIRM-BRFM 674</strain>
    </source>
</reference>
<feature type="compositionally biased region" description="Acidic residues" evidence="4">
    <location>
        <begin position="367"/>
        <end position="382"/>
    </location>
</feature>
<evidence type="ECO:0000256" key="2">
    <source>
        <dbReference type="ARBA" id="ARBA00022679"/>
    </source>
</evidence>
<dbReference type="AlphaFoldDB" id="A0A9P6CRW8"/>
<feature type="region of interest" description="Disordered" evidence="4">
    <location>
        <begin position="277"/>
        <end position="422"/>
    </location>
</feature>
<dbReference type="GO" id="GO:0005524">
    <property type="term" value="F:ATP binding"/>
    <property type="evidence" value="ECO:0007669"/>
    <property type="project" value="InterPro"/>
</dbReference>
<feature type="compositionally biased region" description="Basic and acidic residues" evidence="4">
    <location>
        <begin position="308"/>
        <end position="321"/>
    </location>
</feature>
<organism evidence="6 7">
    <name type="scientific">Pholiota conissans</name>
    <dbReference type="NCBI Taxonomy" id="109636"/>
    <lineage>
        <taxon>Eukaryota</taxon>
        <taxon>Fungi</taxon>
        <taxon>Dikarya</taxon>
        <taxon>Basidiomycota</taxon>
        <taxon>Agaricomycotina</taxon>
        <taxon>Agaricomycetes</taxon>
        <taxon>Agaricomycetidae</taxon>
        <taxon>Agaricales</taxon>
        <taxon>Agaricineae</taxon>
        <taxon>Strophariaceae</taxon>
        <taxon>Pholiota</taxon>
    </lineage>
</organism>
<feature type="compositionally biased region" description="Basic and acidic residues" evidence="4">
    <location>
        <begin position="383"/>
        <end position="396"/>
    </location>
</feature>
<gene>
    <name evidence="6" type="ORF">BDN70DRAFT_939686</name>
</gene>
<evidence type="ECO:0000313" key="7">
    <source>
        <dbReference type="Proteomes" id="UP000807469"/>
    </source>
</evidence>
<feature type="domain" description="Alpha-type protein kinase" evidence="5">
    <location>
        <begin position="638"/>
        <end position="728"/>
    </location>
</feature>
<keyword evidence="3" id="KW-0418">Kinase</keyword>
<feature type="compositionally biased region" description="Basic and acidic residues" evidence="4">
    <location>
        <begin position="357"/>
        <end position="366"/>
    </location>
</feature>
<dbReference type="Proteomes" id="UP000807469">
    <property type="component" value="Unassembled WGS sequence"/>
</dbReference>